<proteinExistence type="predicted"/>
<dbReference type="AlphaFoldDB" id="A0A645EBJ9"/>
<gene>
    <name evidence="1" type="ORF">SDC9_146246</name>
</gene>
<sequence>MKQADRAADGLCRFSCEVAGVLFRVFKKHLHGDFGFFGIARAVPYEIQTLRGGIRLNAGRVHCHTQIVHHGEVALRRARDSFHSCGHINAHDRRHICSALHGLFGQLQTFLLCDAGTLKQSTHFVGRSQIFRLGYTEVFIRFLTGFLN</sequence>
<dbReference type="EMBL" id="VSSQ01045178">
    <property type="protein sequence ID" value="MPM99056.1"/>
    <property type="molecule type" value="Genomic_DNA"/>
</dbReference>
<reference evidence="1" key="1">
    <citation type="submission" date="2019-08" db="EMBL/GenBank/DDBJ databases">
        <authorList>
            <person name="Kucharzyk K."/>
            <person name="Murdoch R.W."/>
            <person name="Higgins S."/>
            <person name="Loffler F."/>
        </authorList>
    </citation>
    <scope>NUCLEOTIDE SEQUENCE</scope>
</reference>
<protein>
    <submittedName>
        <fullName evidence="1">Uncharacterized protein</fullName>
    </submittedName>
</protein>
<organism evidence="1">
    <name type="scientific">bioreactor metagenome</name>
    <dbReference type="NCBI Taxonomy" id="1076179"/>
    <lineage>
        <taxon>unclassified sequences</taxon>
        <taxon>metagenomes</taxon>
        <taxon>ecological metagenomes</taxon>
    </lineage>
</organism>
<accession>A0A645EBJ9</accession>
<name>A0A645EBJ9_9ZZZZ</name>
<evidence type="ECO:0000313" key="1">
    <source>
        <dbReference type="EMBL" id="MPM99056.1"/>
    </source>
</evidence>
<comment type="caution">
    <text evidence="1">The sequence shown here is derived from an EMBL/GenBank/DDBJ whole genome shotgun (WGS) entry which is preliminary data.</text>
</comment>